<evidence type="ECO:0000313" key="4">
    <source>
        <dbReference type="Proteomes" id="UP001141806"/>
    </source>
</evidence>
<dbReference type="AlphaFoldDB" id="A0A9Q0KL49"/>
<dbReference type="Pfam" id="PF24560">
    <property type="entry name" value="zf-C2H2_OTU1_C"/>
    <property type="match status" value="1"/>
</dbReference>
<dbReference type="PANTHER" id="PTHR46713:SF1">
    <property type="entry name" value="F13M7.16 PROTEIN"/>
    <property type="match status" value="1"/>
</dbReference>
<organism evidence="3 4">
    <name type="scientific">Protea cynaroides</name>
    <dbReference type="NCBI Taxonomy" id="273540"/>
    <lineage>
        <taxon>Eukaryota</taxon>
        <taxon>Viridiplantae</taxon>
        <taxon>Streptophyta</taxon>
        <taxon>Embryophyta</taxon>
        <taxon>Tracheophyta</taxon>
        <taxon>Spermatophyta</taxon>
        <taxon>Magnoliopsida</taxon>
        <taxon>Proteales</taxon>
        <taxon>Proteaceae</taxon>
        <taxon>Protea</taxon>
    </lineage>
</organism>
<keyword evidence="4" id="KW-1185">Reference proteome</keyword>
<dbReference type="OrthoDB" id="1920211at2759"/>
<evidence type="ECO:0000256" key="1">
    <source>
        <dbReference type="SAM" id="MobiDB-lite"/>
    </source>
</evidence>
<reference evidence="3" key="1">
    <citation type="journal article" date="2023" name="Plant J.">
        <title>The genome of the king protea, Protea cynaroides.</title>
        <authorList>
            <person name="Chang J."/>
            <person name="Duong T.A."/>
            <person name="Schoeman C."/>
            <person name="Ma X."/>
            <person name="Roodt D."/>
            <person name="Barker N."/>
            <person name="Li Z."/>
            <person name="Van de Peer Y."/>
            <person name="Mizrachi E."/>
        </authorList>
    </citation>
    <scope>NUCLEOTIDE SEQUENCE</scope>
    <source>
        <tissue evidence="3">Young leaves</tissue>
    </source>
</reference>
<dbReference type="Proteomes" id="UP001141806">
    <property type="component" value="Unassembled WGS sequence"/>
</dbReference>
<accession>A0A9Q0KL49</accession>
<proteinExistence type="predicted"/>
<name>A0A9Q0KL49_9MAGN</name>
<dbReference type="InterPro" id="IPR057766">
    <property type="entry name" value="Znf-C2H2_OTU1-like_C"/>
</dbReference>
<evidence type="ECO:0000259" key="2">
    <source>
        <dbReference type="Pfam" id="PF24560"/>
    </source>
</evidence>
<sequence length="294" mass="31504">MAGLSLKCRNCGVLLKSVEEAQGHAEFTSHSNFAESMEAVLNHVCNSCGNPCRSRIADLLLSYFRFSPSAKLDSEMEETGGLPSAKLDSETKETSGCPLFSNAHDNAINALDPKRDGGGGTLWQSLAGSTFDSSQLVLTASMGYQTVNEARLCELREKHSPSVIAAMEERSKVLPEGLGAPQTNGDLCPLNQGLLIWMKCLTGDAYADSLPDLLYFTPIHMCTGVSPTPFSIQMVAFSSAIDRSGGWTVADGIFKMRDVLVVVVNVGVGEANGDEKRSSLEKSMSSSIHLEMVL</sequence>
<protein>
    <recommendedName>
        <fullName evidence="2">OTU1-like C-terminal C2H2-type zinc finger domain-containing protein</fullName>
    </recommendedName>
</protein>
<feature type="domain" description="OTU1-like C-terminal C2H2-type zinc finger" evidence="2">
    <location>
        <begin position="3"/>
        <end position="35"/>
    </location>
</feature>
<feature type="region of interest" description="Disordered" evidence="1">
    <location>
        <begin position="75"/>
        <end position="95"/>
    </location>
</feature>
<dbReference type="PANTHER" id="PTHR46713">
    <property type="entry name" value="F13M7.16 PROTEIN"/>
    <property type="match status" value="1"/>
</dbReference>
<dbReference type="EMBL" id="JAMYWD010000004">
    <property type="protein sequence ID" value="KAJ4972607.1"/>
    <property type="molecule type" value="Genomic_DNA"/>
</dbReference>
<evidence type="ECO:0000313" key="3">
    <source>
        <dbReference type="EMBL" id="KAJ4972607.1"/>
    </source>
</evidence>
<comment type="caution">
    <text evidence="3">The sequence shown here is derived from an EMBL/GenBank/DDBJ whole genome shotgun (WGS) entry which is preliminary data.</text>
</comment>
<gene>
    <name evidence="3" type="ORF">NE237_005781</name>
</gene>